<comment type="caution">
    <text evidence="1">The sequence shown here is derived from an EMBL/GenBank/DDBJ whole genome shotgun (WGS) entry which is preliminary data.</text>
</comment>
<evidence type="ECO:0000313" key="1">
    <source>
        <dbReference type="EMBL" id="GAI93252.1"/>
    </source>
</evidence>
<reference evidence="1" key="1">
    <citation type="journal article" date="2014" name="Front. Microbiol.">
        <title>High frequency of phylogenetically diverse reductive dehalogenase-homologous genes in deep subseafloor sedimentary metagenomes.</title>
        <authorList>
            <person name="Kawai M."/>
            <person name="Futagami T."/>
            <person name="Toyoda A."/>
            <person name="Takaki Y."/>
            <person name="Nishi S."/>
            <person name="Hori S."/>
            <person name="Arai W."/>
            <person name="Tsubouchi T."/>
            <person name="Morono Y."/>
            <person name="Uchiyama I."/>
            <person name="Ito T."/>
            <person name="Fujiyama A."/>
            <person name="Inagaki F."/>
            <person name="Takami H."/>
        </authorList>
    </citation>
    <scope>NUCLEOTIDE SEQUENCE</scope>
    <source>
        <strain evidence="1">Expedition CK06-06</strain>
    </source>
</reference>
<organism evidence="1">
    <name type="scientific">marine sediment metagenome</name>
    <dbReference type="NCBI Taxonomy" id="412755"/>
    <lineage>
        <taxon>unclassified sequences</taxon>
        <taxon>metagenomes</taxon>
        <taxon>ecological metagenomes</taxon>
    </lineage>
</organism>
<dbReference type="AlphaFoldDB" id="X1SJM7"/>
<gene>
    <name evidence="1" type="ORF">S12H4_36696</name>
</gene>
<feature type="non-terminal residue" evidence="1">
    <location>
        <position position="1"/>
    </location>
</feature>
<proteinExistence type="predicted"/>
<sequence length="123" mass="14276">LADAVYRKTEFGYDYRSFVSAYEKGDRLKYVRKDYKPSSGLFSEARVGMKKTYKYNVKSTFVDKTTRGEVSVRNSFVSSDRQLTRGEIEGIVRDRVSDIAEDYDAEVVAVLTEAWHREGDFWD</sequence>
<name>X1SJM7_9ZZZZ</name>
<dbReference type="EMBL" id="BARW01021896">
    <property type="protein sequence ID" value="GAI93252.1"/>
    <property type="molecule type" value="Genomic_DNA"/>
</dbReference>
<accession>X1SJM7</accession>
<protein>
    <submittedName>
        <fullName evidence="1">Uncharacterized protein</fullName>
    </submittedName>
</protein>